<dbReference type="Pfam" id="PF05729">
    <property type="entry name" value="NACHT"/>
    <property type="match status" value="1"/>
</dbReference>
<evidence type="ECO:0000313" key="3">
    <source>
        <dbReference type="EMBL" id="SJZ85418.1"/>
    </source>
</evidence>
<dbReference type="PANTHER" id="PTHR46844:SF1">
    <property type="entry name" value="SLR5058 PROTEIN"/>
    <property type="match status" value="1"/>
</dbReference>
<protein>
    <submittedName>
        <fullName evidence="3">NACHT domain-containing protein</fullName>
    </submittedName>
</protein>
<dbReference type="AlphaFoldDB" id="A0A1T4P391"/>
<accession>A0A1T4P391</accession>
<gene>
    <name evidence="3" type="ORF">SAMN02745119_01831</name>
</gene>
<feature type="domain" description="NACHT" evidence="2">
    <location>
        <begin position="329"/>
        <end position="454"/>
    </location>
</feature>
<reference evidence="4" key="1">
    <citation type="submission" date="2017-02" db="EMBL/GenBank/DDBJ databases">
        <authorList>
            <person name="Varghese N."/>
            <person name="Submissions S."/>
        </authorList>
    </citation>
    <scope>NUCLEOTIDE SEQUENCE [LARGE SCALE GENOMIC DNA]</scope>
    <source>
        <strain evidence="4">ATCC BAA-34</strain>
    </source>
</reference>
<dbReference type="Proteomes" id="UP000190102">
    <property type="component" value="Unassembled WGS sequence"/>
</dbReference>
<dbReference type="InterPro" id="IPR027417">
    <property type="entry name" value="P-loop_NTPase"/>
</dbReference>
<dbReference type="InterPro" id="IPR007111">
    <property type="entry name" value="NACHT_NTPase"/>
</dbReference>
<dbReference type="RefSeq" id="WP_139366734.1">
    <property type="nucleotide sequence ID" value="NZ_FUWR01000008.1"/>
</dbReference>
<evidence type="ECO:0000313" key="4">
    <source>
        <dbReference type="Proteomes" id="UP000190102"/>
    </source>
</evidence>
<dbReference type="PANTHER" id="PTHR46844">
    <property type="entry name" value="SLR5058 PROTEIN"/>
    <property type="match status" value="1"/>
</dbReference>
<evidence type="ECO:0000259" key="2">
    <source>
        <dbReference type="PROSITE" id="PS50837"/>
    </source>
</evidence>
<dbReference type="OrthoDB" id="5526615at2"/>
<organism evidence="3 4">
    <name type="scientific">Trichlorobacter thiogenes</name>
    <dbReference type="NCBI Taxonomy" id="115783"/>
    <lineage>
        <taxon>Bacteria</taxon>
        <taxon>Pseudomonadati</taxon>
        <taxon>Thermodesulfobacteriota</taxon>
        <taxon>Desulfuromonadia</taxon>
        <taxon>Geobacterales</taxon>
        <taxon>Geobacteraceae</taxon>
        <taxon>Trichlorobacter</taxon>
    </lineage>
</organism>
<feature type="coiled-coil region" evidence="1">
    <location>
        <begin position="273"/>
        <end position="307"/>
    </location>
</feature>
<dbReference type="SUPFAM" id="SSF52540">
    <property type="entry name" value="P-loop containing nucleoside triphosphate hydrolases"/>
    <property type="match status" value="1"/>
</dbReference>
<sequence length="872" mass="99787">MKPTPKPLSQYHVFLASPGDVGVERQYVRKFFDDYNRSTAHIWGARFEVVDWENYATIGVGRPQELINQQTLEKYRESLALVIGIMGQRFGSPSGKAESGTEEEYNWAMDSHEATGFPEIKWFFRKVDKLELPSDPDEADAALDQWKKVRAFRKRMQDLNKPVFYAEYPSATGFAELFMHDLNQWLADPARPWAAERAAYVAAFSDAVTVVLPAEFDADRYQAAVNKRFDKLNFEMLDTTGAYYGGVRLWGVFVPQSVRECHQYNPRLLEIPKEHQQRLLDSGEIDAKELEETDQQAEQLRQDYFRQPLRPVLDVVDEALRASPAGAGRKLVILGDPGSGKSSLIRFLALRWAGIAEPTVRNTQLIPLVVELGAYARWQCDARKDFVRFLEEAPVWHEWPRGLLSRLLEQTGRVVLLLDGLDEVFDVPTRESVINDIQRFSSQFTSVPVVLTSRVVGYQPQRLLDAEFRHFMLQDLDASQITDFLNRWHEVTFDDPTLAMPKRDRLQKAIHESKSIAMLAGNPLLLTMMAILNRNQELPRDRADLYTQASRVLLHQWDTERALENFPGMSTEIGLREKNDILRRIAAHMQAAPSGLKGNMIDGQTLTCLIEDYLQNELHFAQARAAARAVVEQLRHRNFILCFVGADSYAFVHRTFLEFFCAADFVHQFNVAKTLDVDSLIELFDKHCREVLRLICGQIDEQFVRRIVECLTTRTDLEKWDGVTPLPEFPLAIGCLSDVRSASRLEAAGWNLLTAVVSCFLKGIRPPEVFVLDIVAAGREMGNRWPGKSAFEFVGQHPESDAFYHHWRWPHFLAAVFEQRAWIEALSRCSSWDVRRGSVEVLAEKWPDQTTRDLLTQCAVQDDHEATRRAAL</sequence>
<name>A0A1T4P391_9BACT</name>
<feature type="non-terminal residue" evidence="3">
    <location>
        <position position="872"/>
    </location>
</feature>
<evidence type="ECO:0000256" key="1">
    <source>
        <dbReference type="SAM" id="Coils"/>
    </source>
</evidence>
<dbReference type="STRING" id="115783.SAMN02745119_01831"/>
<keyword evidence="1" id="KW-0175">Coiled coil</keyword>
<dbReference type="EMBL" id="FUWR01000008">
    <property type="protein sequence ID" value="SJZ85418.1"/>
    <property type="molecule type" value="Genomic_DNA"/>
</dbReference>
<keyword evidence="4" id="KW-1185">Reference proteome</keyword>
<dbReference type="Gene3D" id="3.40.50.300">
    <property type="entry name" value="P-loop containing nucleotide triphosphate hydrolases"/>
    <property type="match status" value="1"/>
</dbReference>
<dbReference type="PROSITE" id="PS50837">
    <property type="entry name" value="NACHT"/>
    <property type="match status" value="1"/>
</dbReference>
<proteinExistence type="predicted"/>